<feature type="region of interest" description="Disordered" evidence="1">
    <location>
        <begin position="937"/>
        <end position="963"/>
    </location>
</feature>
<feature type="compositionally biased region" description="Polar residues" evidence="1">
    <location>
        <begin position="555"/>
        <end position="564"/>
    </location>
</feature>
<evidence type="ECO:0000313" key="2">
    <source>
        <dbReference type="EMBL" id="GAD94764.1"/>
    </source>
</evidence>
<dbReference type="OrthoDB" id="239865at2759"/>
<dbReference type="InterPro" id="IPR015943">
    <property type="entry name" value="WD40/YVTN_repeat-like_dom_sf"/>
</dbReference>
<dbReference type="InterPro" id="IPR036322">
    <property type="entry name" value="WD40_repeat_dom_sf"/>
</dbReference>
<organism evidence="2 3">
    <name type="scientific">Byssochlamys spectabilis (strain No. 5 / NBRC 109023)</name>
    <name type="common">Paecilomyces variotii</name>
    <dbReference type="NCBI Taxonomy" id="1356009"/>
    <lineage>
        <taxon>Eukaryota</taxon>
        <taxon>Fungi</taxon>
        <taxon>Dikarya</taxon>
        <taxon>Ascomycota</taxon>
        <taxon>Pezizomycotina</taxon>
        <taxon>Eurotiomycetes</taxon>
        <taxon>Eurotiomycetidae</taxon>
        <taxon>Eurotiales</taxon>
        <taxon>Thermoascaceae</taxon>
        <taxon>Paecilomyces</taxon>
    </lineage>
</organism>
<dbReference type="Proteomes" id="UP000018001">
    <property type="component" value="Unassembled WGS sequence"/>
</dbReference>
<proteinExistence type="predicted"/>
<dbReference type="HOGENOM" id="CLU_283416_0_0_1"/>
<dbReference type="SUPFAM" id="SSF50978">
    <property type="entry name" value="WD40 repeat-like"/>
    <property type="match status" value="1"/>
</dbReference>
<dbReference type="eggNOG" id="KOG2919">
    <property type="taxonomic scope" value="Eukaryota"/>
</dbReference>
<comment type="caution">
    <text evidence="2">The sequence shown here is derived from an EMBL/GenBank/DDBJ whole genome shotgun (WGS) entry which is preliminary data.</text>
</comment>
<dbReference type="PANTHER" id="PTHR13211:SF0">
    <property type="entry name" value="TELOMERASE CAJAL BODY PROTEIN 1"/>
    <property type="match status" value="1"/>
</dbReference>
<evidence type="ECO:0000313" key="3">
    <source>
        <dbReference type="Proteomes" id="UP000018001"/>
    </source>
</evidence>
<name>V5FCM3_BYSSN</name>
<feature type="compositionally biased region" description="Basic and acidic residues" evidence="1">
    <location>
        <begin position="565"/>
        <end position="580"/>
    </location>
</feature>
<feature type="region of interest" description="Disordered" evidence="1">
    <location>
        <begin position="411"/>
        <end position="434"/>
    </location>
</feature>
<feature type="region of interest" description="Disordered" evidence="1">
    <location>
        <begin position="24"/>
        <end position="49"/>
    </location>
</feature>
<evidence type="ECO:0000256" key="1">
    <source>
        <dbReference type="SAM" id="MobiDB-lite"/>
    </source>
</evidence>
<protein>
    <submittedName>
        <fullName evidence="2">WD repeat-containing protein</fullName>
    </submittedName>
</protein>
<feature type="region of interest" description="Disordered" evidence="1">
    <location>
        <begin position="1044"/>
        <end position="1099"/>
    </location>
</feature>
<gene>
    <name evidence="2" type="ORF">PVAR5_3393</name>
</gene>
<feature type="compositionally biased region" description="Low complexity" evidence="1">
    <location>
        <begin position="937"/>
        <end position="946"/>
    </location>
</feature>
<accession>V5FCM3</accession>
<reference evidence="3" key="1">
    <citation type="journal article" date="2014" name="Genome Announc.">
        <title>Draft genome sequence of the formaldehyde-resistant fungus Byssochlamys spectabilis No. 5 (anamorph Paecilomyces variotii No. 5) (NBRC109023).</title>
        <authorList>
            <person name="Oka T."/>
            <person name="Ekino K."/>
            <person name="Fukuda K."/>
            <person name="Nomura Y."/>
        </authorList>
    </citation>
    <scope>NUCLEOTIDE SEQUENCE [LARGE SCALE GENOMIC DNA]</scope>
    <source>
        <strain evidence="3">No. 5 / NBRC 109023</strain>
    </source>
</reference>
<feature type="region of interest" description="Disordered" evidence="1">
    <location>
        <begin position="548"/>
        <end position="596"/>
    </location>
</feature>
<dbReference type="InParanoid" id="V5FCM3"/>
<dbReference type="PANTHER" id="PTHR13211">
    <property type="entry name" value="TELOMERASE CAJAL BODY PROTEIN 1"/>
    <property type="match status" value="1"/>
</dbReference>
<dbReference type="InterPro" id="IPR051150">
    <property type="entry name" value="SWT21/TCAB1_mRNA_Telomere"/>
</dbReference>
<dbReference type="AlphaFoldDB" id="V5FCM3"/>
<dbReference type="Gene3D" id="2.130.10.10">
    <property type="entry name" value="YVTN repeat-like/Quinoprotein amine dehydrogenase"/>
    <property type="match status" value="1"/>
</dbReference>
<dbReference type="EMBL" id="BAUL01000102">
    <property type="protein sequence ID" value="GAD94764.1"/>
    <property type="molecule type" value="Genomic_DNA"/>
</dbReference>
<sequence>MSDDAGFPWKPTCIASTLISSETLQVPSGGSPQLAGEAEKTPGGAPRSPNYFKSADWSSDGTTIITNSADNHIRTYILPPDLLEERDSPHELSSYSTLPSAEPIYATALYPYYSLQDPSTTLFLSSVRDHPIRLTSALSPTMAATYSLINPTTEAFITPHSILYPSTLGGTHFLTGSDSLICLFDVSRTGSDGPVSMMPTIPSKRKQIVGGGIGMKGIVSALAVNPSGDGILAAGTFTRQLALYSSNGSGELIGTFSIARTEADRHINGKGITQLLWSPCGRYLYIVERKSHGILMYDIRVTGQLLGWLQGRKAFTNQRLKADVVAAGPEGSHEIWAGGTDGFMRTWRNPADSIGAKDPDWEWKAHDDPVATAMLHPSGSVLEDMGLVMTVDDVLSNHGLSLCPTYTFHRSRHRPPAPRQGKQFLVNPPRPSPQESEIMHAPSYLVYNTKLSFDSRKLLQACASDITRKLDTTILLSATEKIVWEEHIVLPGDHLHGGTIDIDADLDWSELMNDLDQPHGTVQTGMVPKETLCNAAGSATIETDEMIKEEHDSAQHSPRQSMTSEAEHDRGYDQHVHEPEGGNFKPSPTYSHADGDSSPVLFGAGIDNMLHGVMNDHMNLDYYPLPIPQSNVMRDLNARKISRPRAATMSTGRDFIERHSASMNAHPNPLPTLESLRYKYGERAAPSSEAFPDDIPCIDDLLHPHVSGVDIETIFSSAEEASSYYSQEFHIPPDDSVPTTLEQKKAIVKALCIAMMSVEKAEDNPGMIRPFAENKYSARRVELACWHLLEACITRHVSGPLLAVYEVKYKQSSDIPTFAERMDKIFKCLVTQKTICKHLLDPFYLYTFVDDPIGAHKRVIANKTLNRRKGEVMNAGKQVLGHGRGNPITGTITPGGHDLEDPFNAGSPFGTPRHGMSTATTMTPDSVNRRGIASMMLSSPASSSPGSERHNLPGLQRGVITGTSSFNATPNLANINRSLHSSPIMRNMRTASPSLASLSHNNSGQASRRQSFRDLEANHQRAQFAAQFQSAYPAGTDPALRHQARRMTAPTPHPRANIEHAAGITKTKGNSNASVGRRKRRDSDSDSEYLPSPAKKAQR</sequence>
<keyword evidence="3" id="KW-1185">Reference proteome</keyword>